<evidence type="ECO:0000259" key="1">
    <source>
        <dbReference type="PROSITE" id="PS50980"/>
    </source>
</evidence>
<dbReference type="Pfam" id="PF01039">
    <property type="entry name" value="Carboxyl_trans"/>
    <property type="match status" value="1"/>
</dbReference>
<name>A0A127K4W8_9RHOO</name>
<evidence type="ECO:0000313" key="3">
    <source>
        <dbReference type="EMBL" id="AMO36991.1"/>
    </source>
</evidence>
<dbReference type="InterPro" id="IPR034733">
    <property type="entry name" value="AcCoA_carboxyl_beta"/>
</dbReference>
<reference evidence="4" key="1">
    <citation type="submission" date="2016-03" db="EMBL/GenBank/DDBJ databases">
        <authorList>
            <person name="Ma C."/>
            <person name="Zhou S."/>
            <person name="Yang G."/>
        </authorList>
    </citation>
    <scope>NUCLEOTIDE SEQUENCE [LARGE SCALE GENOMIC DNA]</scope>
    <source>
        <strain evidence="4">SgZ-1</strain>
    </source>
</reference>
<dbReference type="KEGG" id="thu:AC731_008530"/>
<organism evidence="3 4">
    <name type="scientific">Thauera humireducens</name>
    <dbReference type="NCBI Taxonomy" id="1134435"/>
    <lineage>
        <taxon>Bacteria</taxon>
        <taxon>Pseudomonadati</taxon>
        <taxon>Pseudomonadota</taxon>
        <taxon>Betaproteobacteria</taxon>
        <taxon>Rhodocyclales</taxon>
        <taxon>Zoogloeaceae</taxon>
        <taxon>Thauera</taxon>
    </lineage>
</organism>
<evidence type="ECO:0000259" key="2">
    <source>
        <dbReference type="PROSITE" id="PS50989"/>
    </source>
</evidence>
<dbReference type="EMBL" id="CP014646">
    <property type="protein sequence ID" value="AMO36991.1"/>
    <property type="molecule type" value="Genomic_DNA"/>
</dbReference>
<dbReference type="PROSITE" id="PS50989">
    <property type="entry name" value="COA_CT_CTER"/>
    <property type="match status" value="1"/>
</dbReference>
<keyword evidence="4" id="KW-1185">Reference proteome</keyword>
<dbReference type="RefSeq" id="WP_048705161.1">
    <property type="nucleotide sequence ID" value="NZ_CP014646.1"/>
</dbReference>
<dbReference type="SUPFAM" id="SSF52096">
    <property type="entry name" value="ClpP/crotonase"/>
    <property type="match status" value="2"/>
</dbReference>
<dbReference type="InterPro" id="IPR011762">
    <property type="entry name" value="COA_CT_N"/>
</dbReference>
<keyword evidence="3" id="KW-0808">Transferase</keyword>
<dbReference type="PROSITE" id="PS50980">
    <property type="entry name" value="COA_CT_NTER"/>
    <property type="match status" value="1"/>
</dbReference>
<dbReference type="PANTHER" id="PTHR43842">
    <property type="entry name" value="PROPIONYL-COA CARBOXYLASE BETA CHAIN"/>
    <property type="match status" value="1"/>
</dbReference>
<dbReference type="InterPro" id="IPR029045">
    <property type="entry name" value="ClpP/crotonase-like_dom_sf"/>
</dbReference>
<protein>
    <submittedName>
        <fullName evidence="3">Acetyl-CoA carboxylase carboxyltransferase subunit</fullName>
    </submittedName>
</protein>
<feature type="domain" description="CoA carboxyltransferase C-terminal" evidence="2">
    <location>
        <begin position="262"/>
        <end position="487"/>
    </location>
</feature>
<dbReference type="Gene3D" id="3.90.226.10">
    <property type="entry name" value="2-enoyl-CoA Hydratase, Chain A, domain 1"/>
    <property type="match status" value="2"/>
</dbReference>
<evidence type="ECO:0000313" key="4">
    <source>
        <dbReference type="Proteomes" id="UP000036902"/>
    </source>
</evidence>
<dbReference type="STRING" id="1134435.AC731_008530"/>
<proteinExistence type="predicted"/>
<sequence>MTTEHHEWGPILRDLQQRRDAAEAMGGEEKVLRHRGTGKLDARQRLLKLFDVGTFTELGAFVGGMATEGGAPVPADALVAGFGKIDGRPVLAGAEDFTVLGGSIGDGAADKRYRLTQLAAQERVPLVFMLEGVGHRLTNTHAGRRPNDLQGLAELSGQVPIVCLVMGAAAGHGALTAPMSDFVVMTEAASLFAAGPPLVKAATGEVVTKEQLGGPQVHVLVSGVAHNLVADDEAAIGLARRYLSYFPANAWERPPRIAIGDTGERRLDGILDLISPNSRKPYRMRAVLELLVDEGSMLEVQPKFGASVVVALARLGGRSVGIVANDPSVMAGTIDADGADKATHFMDVAGAFHLPMIFLADNPGVMSGTRAEQSGALRHAARMFVAQHRLQVPKLHVTLRKAFGFGSSVMAMNPFDGQTLSLAFPAVTLGSLPVAGGADSAKLDAATRARIEAEQVGGAYRLADRMAYDDVIDPRDLRNALLRGLELSEGRFTAAPAPSCVAGIRP</sequence>
<dbReference type="GO" id="GO:0004658">
    <property type="term" value="F:propionyl-CoA carboxylase activity"/>
    <property type="evidence" value="ECO:0007669"/>
    <property type="project" value="TreeGrafter"/>
</dbReference>
<dbReference type="InterPro" id="IPR051047">
    <property type="entry name" value="AccD/PCCB"/>
</dbReference>
<dbReference type="InterPro" id="IPR011763">
    <property type="entry name" value="COA_CT_C"/>
</dbReference>
<gene>
    <name evidence="3" type="ORF">AC731_008530</name>
</gene>
<dbReference type="Proteomes" id="UP000036902">
    <property type="component" value="Chromosome"/>
</dbReference>
<accession>A0A127K4W8</accession>
<dbReference type="AlphaFoldDB" id="A0A127K4W8"/>
<feature type="domain" description="CoA carboxyltransferase N-terminal" evidence="1">
    <location>
        <begin position="8"/>
        <end position="258"/>
    </location>
</feature>
<dbReference type="PANTHER" id="PTHR43842:SF2">
    <property type="entry name" value="PROPIONYL-COA CARBOXYLASE BETA CHAIN, MITOCHONDRIAL"/>
    <property type="match status" value="1"/>
</dbReference>
<dbReference type="GO" id="GO:0016740">
    <property type="term" value="F:transferase activity"/>
    <property type="evidence" value="ECO:0007669"/>
    <property type="project" value="UniProtKB-KW"/>
</dbReference>